<evidence type="ECO:0000313" key="2">
    <source>
        <dbReference type="EMBL" id="AGC72661.1"/>
    </source>
</evidence>
<protein>
    <submittedName>
        <fullName evidence="2">Uncharacterized protein</fullName>
    </submittedName>
</protein>
<keyword evidence="1" id="KW-0812">Transmembrane</keyword>
<dbReference type="EMBL" id="JX649909">
    <property type="protein sequence ID" value="AGC72661.1"/>
    <property type="molecule type" value="Genomic_DNA"/>
</dbReference>
<sequence length="124" mass="12738">MTASITLTDTAGTMTNVLERTVQNALDLARSADSPFRRHDDVAVAMPGGMFGHVHKGKLVSFGLEPMGDVLVDSQRKVSDLLDGDKGKVLWGRVAAVAGGAAAAASSIAGVATAVALGRRRHAA</sequence>
<name>L7VYV1_9BACT</name>
<proteinExistence type="predicted"/>
<feature type="transmembrane region" description="Helical" evidence="1">
    <location>
        <begin position="90"/>
        <end position="117"/>
    </location>
</feature>
<evidence type="ECO:0000256" key="1">
    <source>
        <dbReference type="SAM" id="Phobius"/>
    </source>
</evidence>
<organism evidence="2">
    <name type="scientific">uncultured bacterium A1Q1_fos_2286</name>
    <dbReference type="NCBI Taxonomy" id="1256566"/>
    <lineage>
        <taxon>Bacteria</taxon>
        <taxon>environmental samples</taxon>
    </lineage>
</organism>
<accession>L7VYV1</accession>
<keyword evidence="1" id="KW-1133">Transmembrane helix</keyword>
<dbReference type="AlphaFoldDB" id="L7VYV1"/>
<reference evidence="2" key="1">
    <citation type="submission" date="2012-09" db="EMBL/GenBank/DDBJ databases">
        <title>Metagenomic Characterization of a Microbial Community in Wastewater Detects High Levels of Antibiotic Resistance.</title>
        <authorList>
            <person name="Abrams M."/>
            <person name="Caldwell A."/>
            <person name="Vandaei E."/>
            <person name="Lee W."/>
            <person name="Perrott J."/>
            <person name="Khan S.Y."/>
            <person name="Ta J."/>
            <person name="Romero D."/>
            <person name="Nguyen V."/>
            <person name="Pourmand N."/>
            <person name="Ouverney C.C."/>
        </authorList>
    </citation>
    <scope>NUCLEOTIDE SEQUENCE</scope>
</reference>
<keyword evidence="1" id="KW-0472">Membrane</keyword>